<dbReference type="Gene3D" id="3.20.20.70">
    <property type="entry name" value="Aldolase class I"/>
    <property type="match status" value="1"/>
</dbReference>
<dbReference type="FunFam" id="3.20.20.70:FF:000131">
    <property type="entry name" value="Transaldolase"/>
    <property type="match status" value="1"/>
</dbReference>
<dbReference type="OMA" id="THAEFLW"/>
<dbReference type="RefSeq" id="XP_005719053.1">
    <property type="nucleotide sequence ID" value="XM_005718996.1"/>
</dbReference>
<evidence type="ECO:0000313" key="10">
    <source>
        <dbReference type="EMBL" id="CDF39142.1"/>
    </source>
</evidence>
<dbReference type="InterPro" id="IPR018225">
    <property type="entry name" value="Transaldolase_AS"/>
</dbReference>
<feature type="compositionally biased region" description="Pro residues" evidence="9">
    <location>
        <begin position="10"/>
        <end position="25"/>
    </location>
</feature>
<sequence>MHKHTTALPSLPPSAPHPAAPHPAAPHPNPLYLSLTMAFIAPLPARLSATPSRRTLSSRRPAIRAPPSRAVRMTATKLTQFDSLCAITTIVEDTGEIDKIRAHRPQSATTNPSLVAAAATQPEYAALVEEAVRYGRESGLKGPDRLALVRDKLFTLFGAEILKYVPGDVSTEVDARLSFDADAQVETALRIIKMYEEVGVDKDRVLIKLATTWEGIEACRELQKRGIKCNMTLLFSLAQAVAAADAGAYLISPFVGRILDWYKKEEGVDGYPAEADPGVISVRQIYDYYKCMGHDTIVMGASFRNKGEILALAGCDRLTIAPKFIEDMKDTDEVVERKLSPPGGETCKPMERIQMDEKVFRWMMNQDAMATEKLAHGIRGFAADLDKLEAKLTSMLDM</sequence>
<gene>
    <name evidence="10" type="ORF">CHC_T00000120001</name>
</gene>
<dbReference type="GO" id="GO:0009052">
    <property type="term" value="P:pentose-phosphate shunt, non-oxidative branch"/>
    <property type="evidence" value="ECO:0007669"/>
    <property type="project" value="TreeGrafter"/>
</dbReference>
<dbReference type="GO" id="GO:0004801">
    <property type="term" value="F:transaldolase activity"/>
    <property type="evidence" value="ECO:0007669"/>
    <property type="project" value="UniProtKB-EC"/>
</dbReference>
<dbReference type="Gramene" id="CDF39142">
    <property type="protein sequence ID" value="CDF39142"/>
    <property type="gene ID" value="CHC_T00000120001"/>
</dbReference>
<evidence type="ECO:0000256" key="8">
    <source>
        <dbReference type="RuleBase" id="RU000501"/>
    </source>
</evidence>
<protein>
    <recommendedName>
        <fullName evidence="4 8">Transaldolase</fullName>
        <ecNumber evidence="4 8">2.2.1.2</ecNumber>
    </recommendedName>
</protein>
<comment type="pathway">
    <text evidence="2 8">Carbohydrate degradation; pentose phosphate pathway; D-glyceraldehyde 3-phosphate and beta-D-fructose 6-phosphate from D-ribose 5-phosphate and D-xylulose 5-phosphate (non-oxidative stage): step 2/3.</text>
</comment>
<dbReference type="EMBL" id="HG002004">
    <property type="protein sequence ID" value="CDF39142.1"/>
    <property type="molecule type" value="Genomic_DNA"/>
</dbReference>
<comment type="function">
    <text evidence="1">Transaldolase is important for the balance of metabolites in the pentose-phosphate pathway.</text>
</comment>
<dbReference type="PANTHER" id="PTHR10683">
    <property type="entry name" value="TRANSALDOLASE"/>
    <property type="match status" value="1"/>
</dbReference>
<dbReference type="Pfam" id="PF00923">
    <property type="entry name" value="TAL_FSA"/>
    <property type="match status" value="1"/>
</dbReference>
<evidence type="ECO:0000256" key="2">
    <source>
        <dbReference type="ARBA" id="ARBA00004857"/>
    </source>
</evidence>
<dbReference type="AlphaFoldDB" id="R7QKU4"/>
<comment type="similarity">
    <text evidence="3">Belongs to the transaldolase family. Type 1 subfamily.</text>
</comment>
<evidence type="ECO:0000256" key="1">
    <source>
        <dbReference type="ARBA" id="ARBA00003518"/>
    </source>
</evidence>
<dbReference type="UniPathway" id="UPA00115">
    <property type="reaction ID" value="UER00414"/>
</dbReference>
<dbReference type="PANTHER" id="PTHR10683:SF18">
    <property type="entry name" value="TRANSALDOLASE"/>
    <property type="match status" value="1"/>
</dbReference>
<dbReference type="SUPFAM" id="SSF51569">
    <property type="entry name" value="Aldolase"/>
    <property type="match status" value="1"/>
</dbReference>
<dbReference type="InterPro" id="IPR004730">
    <property type="entry name" value="Transaldolase_1"/>
</dbReference>
<feature type="region of interest" description="Disordered" evidence="9">
    <location>
        <begin position="1"/>
        <end position="25"/>
    </location>
</feature>
<evidence type="ECO:0000256" key="6">
    <source>
        <dbReference type="ARBA" id="ARBA00023126"/>
    </source>
</evidence>
<dbReference type="InterPro" id="IPR013785">
    <property type="entry name" value="Aldolase_TIM"/>
</dbReference>
<evidence type="ECO:0000256" key="9">
    <source>
        <dbReference type="SAM" id="MobiDB-lite"/>
    </source>
</evidence>
<dbReference type="EC" id="2.2.1.2" evidence="4 8"/>
<keyword evidence="6 8" id="KW-0570">Pentose shunt</keyword>
<comment type="catalytic activity">
    <reaction evidence="8">
        <text>D-sedoheptulose 7-phosphate + D-glyceraldehyde 3-phosphate = D-erythrose 4-phosphate + beta-D-fructose 6-phosphate</text>
        <dbReference type="Rhea" id="RHEA:17053"/>
        <dbReference type="ChEBI" id="CHEBI:16897"/>
        <dbReference type="ChEBI" id="CHEBI:57483"/>
        <dbReference type="ChEBI" id="CHEBI:57634"/>
        <dbReference type="ChEBI" id="CHEBI:59776"/>
        <dbReference type="EC" id="2.2.1.2"/>
    </reaction>
</comment>
<dbReference type="InterPro" id="IPR001585">
    <property type="entry name" value="TAL/FSA"/>
</dbReference>
<dbReference type="PROSITE" id="PS00958">
    <property type="entry name" value="TRANSALDOLASE_2"/>
    <property type="match status" value="1"/>
</dbReference>
<dbReference type="STRING" id="2769.R7QKU4"/>
<keyword evidence="5 8" id="KW-0808">Transferase</keyword>
<comment type="function">
    <text evidence="8">Catalyzes the rate-limiting step of the non-oxidative phase in the pentose phosphate pathway. Catalyzes the reversible conversion of sedheptulose-7-phosphate and D-glyceraldehyde 3-phosphate into erythrose-4-phosphate and beta-D-fructose 6-phosphate.</text>
</comment>
<dbReference type="GeneID" id="17326773"/>
<dbReference type="GO" id="GO:0005737">
    <property type="term" value="C:cytoplasm"/>
    <property type="evidence" value="ECO:0007669"/>
    <property type="project" value="InterPro"/>
</dbReference>
<evidence type="ECO:0000256" key="5">
    <source>
        <dbReference type="ARBA" id="ARBA00022679"/>
    </source>
</evidence>
<reference evidence="11" key="1">
    <citation type="journal article" date="2013" name="Proc. Natl. Acad. Sci. U.S.A.">
        <title>Genome structure and metabolic features in the red seaweed Chondrus crispus shed light on evolution of the Archaeplastida.</title>
        <authorList>
            <person name="Collen J."/>
            <person name="Porcel B."/>
            <person name="Carre W."/>
            <person name="Ball S.G."/>
            <person name="Chaparro C."/>
            <person name="Tonon T."/>
            <person name="Barbeyron T."/>
            <person name="Michel G."/>
            <person name="Noel B."/>
            <person name="Valentin K."/>
            <person name="Elias M."/>
            <person name="Artiguenave F."/>
            <person name="Arun A."/>
            <person name="Aury J.M."/>
            <person name="Barbosa-Neto J.F."/>
            <person name="Bothwell J.H."/>
            <person name="Bouget F.Y."/>
            <person name="Brillet L."/>
            <person name="Cabello-Hurtado F."/>
            <person name="Capella-Gutierrez S."/>
            <person name="Charrier B."/>
            <person name="Cladiere L."/>
            <person name="Cock J.M."/>
            <person name="Coelho S.M."/>
            <person name="Colleoni C."/>
            <person name="Czjzek M."/>
            <person name="Da Silva C."/>
            <person name="Delage L."/>
            <person name="Denoeud F."/>
            <person name="Deschamps P."/>
            <person name="Dittami S.M."/>
            <person name="Gabaldon T."/>
            <person name="Gachon C.M."/>
            <person name="Groisillier A."/>
            <person name="Herve C."/>
            <person name="Jabbari K."/>
            <person name="Katinka M."/>
            <person name="Kloareg B."/>
            <person name="Kowalczyk N."/>
            <person name="Labadie K."/>
            <person name="Leblanc C."/>
            <person name="Lopez P.J."/>
            <person name="McLachlan D.H."/>
            <person name="Meslet-Cladiere L."/>
            <person name="Moustafa A."/>
            <person name="Nehr Z."/>
            <person name="Nyvall Collen P."/>
            <person name="Panaud O."/>
            <person name="Partensky F."/>
            <person name="Poulain J."/>
            <person name="Rensing S.A."/>
            <person name="Rousvoal S."/>
            <person name="Samson G."/>
            <person name="Symeonidi A."/>
            <person name="Weissenbach J."/>
            <person name="Zambounis A."/>
            <person name="Wincker P."/>
            <person name="Boyen C."/>
        </authorList>
    </citation>
    <scope>NUCLEOTIDE SEQUENCE [LARGE SCALE GENOMIC DNA]</scope>
    <source>
        <strain evidence="11">cv. Stackhouse</strain>
    </source>
</reference>
<name>R7QKU4_CHOCR</name>
<keyword evidence="7" id="KW-0704">Schiff base</keyword>
<dbReference type="HAMAP" id="MF_00492">
    <property type="entry name" value="Transaldolase_1"/>
    <property type="match status" value="1"/>
</dbReference>
<dbReference type="OrthoDB" id="2015515at2759"/>
<keyword evidence="11" id="KW-1185">Reference proteome</keyword>
<evidence type="ECO:0000256" key="4">
    <source>
        <dbReference type="ARBA" id="ARBA00013151"/>
    </source>
</evidence>
<dbReference type="CDD" id="cd00957">
    <property type="entry name" value="Transaldolase_TalAB"/>
    <property type="match status" value="1"/>
</dbReference>
<dbReference type="NCBIfam" id="TIGR00874">
    <property type="entry name" value="talAB"/>
    <property type="match status" value="1"/>
</dbReference>
<dbReference type="PhylomeDB" id="R7QKU4"/>
<evidence type="ECO:0000256" key="3">
    <source>
        <dbReference type="ARBA" id="ARBA00008012"/>
    </source>
</evidence>
<organism evidence="10 11">
    <name type="scientific">Chondrus crispus</name>
    <name type="common">Carrageen Irish moss</name>
    <name type="synonym">Polymorpha crispa</name>
    <dbReference type="NCBI Taxonomy" id="2769"/>
    <lineage>
        <taxon>Eukaryota</taxon>
        <taxon>Rhodophyta</taxon>
        <taxon>Florideophyceae</taxon>
        <taxon>Rhodymeniophycidae</taxon>
        <taxon>Gigartinales</taxon>
        <taxon>Gigartinaceae</taxon>
        <taxon>Chondrus</taxon>
    </lineage>
</organism>
<dbReference type="Proteomes" id="UP000012073">
    <property type="component" value="Unassembled WGS sequence"/>
</dbReference>
<dbReference type="KEGG" id="ccp:CHC_T00000120001"/>
<evidence type="ECO:0000256" key="7">
    <source>
        <dbReference type="ARBA" id="ARBA00023270"/>
    </source>
</evidence>
<dbReference type="GO" id="GO:0005975">
    <property type="term" value="P:carbohydrate metabolic process"/>
    <property type="evidence" value="ECO:0007669"/>
    <property type="project" value="InterPro"/>
</dbReference>
<accession>R7QKU4</accession>
<proteinExistence type="inferred from homology"/>
<evidence type="ECO:0000313" key="11">
    <source>
        <dbReference type="Proteomes" id="UP000012073"/>
    </source>
</evidence>